<dbReference type="EMBL" id="JACHGF010000003">
    <property type="protein sequence ID" value="MBB5284256.1"/>
    <property type="molecule type" value="Genomic_DNA"/>
</dbReference>
<accession>A0A840TJ81</accession>
<dbReference type="PANTHER" id="PTHR30298">
    <property type="entry name" value="H REPEAT-ASSOCIATED PREDICTED TRANSPOSASE"/>
    <property type="match status" value="1"/>
</dbReference>
<sequence>MVNRFDALCSATQTWPESAISRAQLPLLLAKVDGEVFAQVLYAWFGLILSEEAKRWFTFDGKELRGSIQSGHQRGEACVSAQAHDSGQIVGQTYFNGTKESERPAVLRLLNDSGLCSQKITLDALHLTPKATKAIDGSKGVYLIGLKSNQAHLYRYCLCKCLTSKAAYERIDEPQRGHGRIDQRSYACHSLPANALAARWRKVGMGTCVAVTRTRNSLEGKPISQQTQYYVSNARPADQKEAEELFDAIRRHWLLEVTHHYRDVTLAEDDLKTKSQPVSKIMSSLRTLTVNLLKRMKPKNMAAQIDKFADNFNALIQFMTQQVVL</sequence>
<reference evidence="1 2" key="1">
    <citation type="submission" date="2020-08" db="EMBL/GenBank/DDBJ databases">
        <title>Genomic Encyclopedia of Type Strains, Phase IV (KMG-IV): sequencing the most valuable type-strain genomes for metagenomic binning, comparative biology and taxonomic classification.</title>
        <authorList>
            <person name="Goeker M."/>
        </authorList>
    </citation>
    <scope>NUCLEOTIDE SEQUENCE [LARGE SCALE GENOMIC DNA]</scope>
    <source>
        <strain evidence="1 2">DSM 105074</strain>
    </source>
</reference>
<keyword evidence="2" id="KW-1185">Reference proteome</keyword>
<dbReference type="Proteomes" id="UP000557307">
    <property type="component" value="Unassembled WGS sequence"/>
</dbReference>
<proteinExistence type="predicted"/>
<name>A0A840TJ81_9BACT</name>
<dbReference type="PANTHER" id="PTHR30298:SF0">
    <property type="entry name" value="PROTEIN YBFL-RELATED"/>
    <property type="match status" value="1"/>
</dbReference>
<organism evidence="1 2">
    <name type="scientific">Rhabdobacter roseus</name>
    <dbReference type="NCBI Taxonomy" id="1655419"/>
    <lineage>
        <taxon>Bacteria</taxon>
        <taxon>Pseudomonadati</taxon>
        <taxon>Bacteroidota</taxon>
        <taxon>Cytophagia</taxon>
        <taxon>Cytophagales</taxon>
        <taxon>Cytophagaceae</taxon>
        <taxon>Rhabdobacter</taxon>
    </lineage>
</organism>
<protein>
    <submittedName>
        <fullName evidence="1">Putative transposase YbfD/YdcC</fullName>
    </submittedName>
</protein>
<dbReference type="InterPro" id="IPR047647">
    <property type="entry name" value="ISAs1_transpos"/>
</dbReference>
<evidence type="ECO:0000313" key="2">
    <source>
        <dbReference type="Proteomes" id="UP000557307"/>
    </source>
</evidence>
<comment type="caution">
    <text evidence="1">The sequence shown here is derived from an EMBL/GenBank/DDBJ whole genome shotgun (WGS) entry which is preliminary data.</text>
</comment>
<dbReference type="InterPro" id="IPR051698">
    <property type="entry name" value="Transposase_11-like"/>
</dbReference>
<dbReference type="RefSeq" id="WP_184174208.1">
    <property type="nucleotide sequence ID" value="NZ_JACHGF010000003.1"/>
</dbReference>
<dbReference type="NCBIfam" id="NF033564">
    <property type="entry name" value="transpos_ISAs1"/>
    <property type="match status" value="1"/>
</dbReference>
<dbReference type="AlphaFoldDB" id="A0A840TJ81"/>
<evidence type="ECO:0000313" key="1">
    <source>
        <dbReference type="EMBL" id="MBB5284256.1"/>
    </source>
</evidence>
<gene>
    <name evidence="1" type="ORF">HNQ92_002399</name>
</gene>